<dbReference type="RefSeq" id="WP_341414926.1">
    <property type="nucleotide sequence ID" value="NZ_JBBPCC010000004.1"/>
</dbReference>
<evidence type="ECO:0000313" key="2">
    <source>
        <dbReference type="EMBL" id="MEK8127859.1"/>
    </source>
</evidence>
<feature type="domain" description="Transposon Tn7 transposition protein TnsD C-terminal" evidence="1">
    <location>
        <begin position="238"/>
        <end position="304"/>
    </location>
</feature>
<gene>
    <name evidence="2" type="ORF">WMW72_08110</name>
</gene>
<dbReference type="EMBL" id="JBBPCC010000004">
    <property type="protein sequence ID" value="MEK8127859.1"/>
    <property type="molecule type" value="Genomic_DNA"/>
</dbReference>
<protein>
    <submittedName>
        <fullName evidence="2">TnsD family Tn7-like transposition protein</fullName>
    </submittedName>
</protein>
<feature type="domain" description="Transposon Tn7 transposition protein TnsD C-terminal" evidence="1">
    <location>
        <begin position="17"/>
        <end position="215"/>
    </location>
</feature>
<comment type="caution">
    <text evidence="2">The sequence shown here is derived from an EMBL/GenBank/DDBJ whole genome shotgun (WGS) entry which is preliminary data.</text>
</comment>
<dbReference type="Proteomes" id="UP001469365">
    <property type="component" value="Unassembled WGS sequence"/>
</dbReference>
<proteinExistence type="predicted"/>
<sequence>MKTNENRCFYSSKRLLLPRLAEKGYVTSANRIRQAQLQEQFNTFYGEDFLELLGSGISQDSSWLNFATRKERRVISPVRYLLLIRFLYGSWNEFIQADGANYRPFGDSPWPCLNRAADHFGENVVQTLQISRCSDTGKPIGIFSCECGHIYSRRGPDQSIKDRIHIGRIREYGLIWINKATEYRNQGLSYRQTAKILGVDVGTVIKYTRSEKPEISNCCYGESKVQKAEDSSKKRRFTHSITRSRVNWVRRDEELSIIVAAKCKEMLQISAQKPVQVRFTTVAKKIGKLSLLENQKEKLPKTMAELERHIETVEQFQIRRIKWAALKRGRNCPLRKWELFKAAGIRPKYSECVEHEIEKHISQSNFLYVDNEVV</sequence>
<accession>A0ABU9DGG1</accession>
<evidence type="ECO:0000313" key="3">
    <source>
        <dbReference type="Proteomes" id="UP001469365"/>
    </source>
</evidence>
<reference evidence="2 3" key="1">
    <citation type="submission" date="2024-04" db="EMBL/GenBank/DDBJ databases">
        <title>draft genome sequnece of Paenibacillus filicis.</title>
        <authorList>
            <person name="Kim D.-U."/>
        </authorList>
    </citation>
    <scope>NUCLEOTIDE SEQUENCE [LARGE SCALE GENOMIC DNA]</scope>
    <source>
        <strain evidence="2 3">KACC14197</strain>
    </source>
</reference>
<organism evidence="2 3">
    <name type="scientific">Paenibacillus filicis</name>
    <dbReference type="NCBI Taxonomy" id="669464"/>
    <lineage>
        <taxon>Bacteria</taxon>
        <taxon>Bacillati</taxon>
        <taxon>Bacillota</taxon>
        <taxon>Bacilli</taxon>
        <taxon>Bacillales</taxon>
        <taxon>Paenibacillaceae</taxon>
        <taxon>Paenibacillus</taxon>
    </lineage>
</organism>
<dbReference type="InterPro" id="IPR032750">
    <property type="entry name" value="TnsD_C"/>
</dbReference>
<name>A0ABU9DGG1_9BACL</name>
<evidence type="ECO:0000259" key="1">
    <source>
        <dbReference type="Pfam" id="PF15978"/>
    </source>
</evidence>
<dbReference type="Pfam" id="PF15978">
    <property type="entry name" value="TnsD"/>
    <property type="match status" value="2"/>
</dbReference>
<keyword evidence="3" id="KW-1185">Reference proteome</keyword>